<dbReference type="PANTHER" id="PTHR36848">
    <property type="entry name" value="DNA-BINDING PROTEIN (PUTATIVE SECRETED PROTEIN)-RELATED"/>
    <property type="match status" value="1"/>
</dbReference>
<gene>
    <name evidence="1" type="ORF">GCM10008932_01210</name>
</gene>
<evidence type="ECO:0000313" key="2">
    <source>
        <dbReference type="Proteomes" id="UP001501166"/>
    </source>
</evidence>
<accession>A0ABP3GPX5</accession>
<keyword evidence="2" id="KW-1185">Reference proteome</keyword>
<reference evidence="2" key="1">
    <citation type="journal article" date="2019" name="Int. J. Syst. Evol. Microbiol.">
        <title>The Global Catalogue of Microorganisms (GCM) 10K type strain sequencing project: providing services to taxonomists for standard genome sequencing and annotation.</title>
        <authorList>
            <consortium name="The Broad Institute Genomics Platform"/>
            <consortium name="The Broad Institute Genome Sequencing Center for Infectious Disease"/>
            <person name="Wu L."/>
            <person name="Ma J."/>
        </authorList>
    </citation>
    <scope>NUCLEOTIDE SEQUENCE [LARGE SCALE GENOMIC DNA]</scope>
    <source>
        <strain evidence="2">JCM 12662</strain>
    </source>
</reference>
<sequence length="768" mass="88840">MEGKFKSPDKEYTPYPFWFWNDELDEGEIKRQIKEMNDKGVNGFVLHPRIGIPKDIVYLGEKFFHYVKVAVKEAEKLGMRVILYDEGMYPSGSANGQVVEKHPEYASRGIYSIKAEEFKQDNEGFQEIIFKYLIKDGKIIEEYQGHSGNNLYYLVHEDSKGTIRGIHYGEDDGEENAPASVDLLNKKAIKYFMLLTHESYYENLKEFFGSTIVGFFTDEPDILGRNAQKNMLPFNDELYKKLSEEGFDLKDIALATLEEKDSLLNQKYAKCVTDLLSENYYQPISNWCKEHNIFLTGHPHGSDDLGLQEHFQIPGQDTVWRWVAPENKLNVTGTHSTLAKCSSDAARHKGIGRNSNEVFGCCGKDGIQWSLSPTDMKWYLNWLFIRGVNMIIPHAFFYSIRGERKHERAPDVGLNNLWWDKYHYFSQFIKRCSYMFSDVVNQTNICIIAQADFMPHQGLDTLYENQIEFNYLLDDYVFDNKVTIHSSFIEINKQAYDTVLIPETYLKIDLIKDKLKEFEAAGGQLIIYNNEISDSLLEKLKDRYTADIQFKGENLSNIRLSHFKKEGTEFYALSNEGFSSENLEVTFNSNINSFEIWDPWEGTINHYKLVGSQSEFTIQANQLVFIKPSVEESEEVYESNRTEETSVDVSIKHTDQPLSDFGSWTETEELAFYSGSIQYTLAFHNTDDLSDNHYLLDLGRVKEFVTLIIDGKESDTKFWAPYCFTLTKEDMLNSEIQLEVTNTLANKYDRIKLESGLIDKIKVLKVIS</sequence>
<dbReference type="PANTHER" id="PTHR36848:SF2">
    <property type="entry name" value="SECRETED PROTEIN"/>
    <property type="match status" value="1"/>
</dbReference>
<protein>
    <submittedName>
        <fullName evidence="1">Uncharacterized protein</fullName>
    </submittedName>
</protein>
<comment type="caution">
    <text evidence="1">The sequence shown here is derived from an EMBL/GenBank/DDBJ whole genome shotgun (WGS) entry which is preliminary data.</text>
</comment>
<dbReference type="RefSeq" id="WP_343752928.1">
    <property type="nucleotide sequence ID" value="NZ_BAAACW010000014.1"/>
</dbReference>
<organism evidence="1 2">
    <name type="scientific">Alkalibacterium iburiense</name>
    <dbReference type="NCBI Taxonomy" id="290589"/>
    <lineage>
        <taxon>Bacteria</taxon>
        <taxon>Bacillati</taxon>
        <taxon>Bacillota</taxon>
        <taxon>Bacilli</taxon>
        <taxon>Lactobacillales</taxon>
        <taxon>Carnobacteriaceae</taxon>
        <taxon>Alkalibacterium</taxon>
    </lineage>
</organism>
<name>A0ABP3GPX5_9LACT</name>
<dbReference type="InterPro" id="IPR053161">
    <property type="entry name" value="Ulvan_degrading_GH"/>
</dbReference>
<dbReference type="EMBL" id="BAAACW010000014">
    <property type="protein sequence ID" value="GAA0351968.1"/>
    <property type="molecule type" value="Genomic_DNA"/>
</dbReference>
<evidence type="ECO:0000313" key="1">
    <source>
        <dbReference type="EMBL" id="GAA0351968.1"/>
    </source>
</evidence>
<dbReference type="Proteomes" id="UP001501166">
    <property type="component" value="Unassembled WGS sequence"/>
</dbReference>
<proteinExistence type="predicted"/>